<accession>A0A1P8JQ27</accession>
<dbReference type="InterPro" id="IPR012899">
    <property type="entry name" value="LTXXQ"/>
</dbReference>
<feature type="signal peptide" evidence="2">
    <location>
        <begin position="1"/>
        <end position="27"/>
    </location>
</feature>
<dbReference type="Pfam" id="PF07813">
    <property type="entry name" value="LTXXQ"/>
    <property type="match status" value="1"/>
</dbReference>
<dbReference type="KEGG" id="rhy:RD110_00270"/>
<sequence>MRSTSTSPFKHLVLAGLLASIGLAASAQTAAPAAPGTPPAPMADKAGPPTARPGERMGRHDPAKMQEHMAKRAAELKAKLKLTPAQEPAWTTFTTSMQPPAPHARMERGDMAKLTTPERIDKMRAMRAQRDAEMDKRGDAVKAFYAVLTPEQQKVFDANAMMHRPGGRDGHWGRGGPDGRPHGGPEAQPKG</sequence>
<feature type="chain" id="PRO_5012817490" description="LTXXQ motif family protein" evidence="2">
    <location>
        <begin position="28"/>
        <end position="191"/>
    </location>
</feature>
<organism evidence="3 4">
    <name type="scientific">Rhodoferax koreensis</name>
    <dbReference type="NCBI Taxonomy" id="1842727"/>
    <lineage>
        <taxon>Bacteria</taxon>
        <taxon>Pseudomonadati</taxon>
        <taxon>Pseudomonadota</taxon>
        <taxon>Betaproteobacteria</taxon>
        <taxon>Burkholderiales</taxon>
        <taxon>Comamonadaceae</taxon>
        <taxon>Rhodoferax</taxon>
    </lineage>
</organism>
<dbReference type="Proteomes" id="UP000186609">
    <property type="component" value="Chromosome"/>
</dbReference>
<dbReference type="OrthoDB" id="5298564at2"/>
<evidence type="ECO:0000256" key="1">
    <source>
        <dbReference type="SAM" id="MobiDB-lite"/>
    </source>
</evidence>
<dbReference type="EMBL" id="CP019236">
    <property type="protein sequence ID" value="APW35841.1"/>
    <property type="molecule type" value="Genomic_DNA"/>
</dbReference>
<feature type="compositionally biased region" description="Basic and acidic residues" evidence="1">
    <location>
        <begin position="53"/>
        <end position="66"/>
    </location>
</feature>
<evidence type="ECO:0000313" key="3">
    <source>
        <dbReference type="EMBL" id="APW35841.1"/>
    </source>
</evidence>
<feature type="region of interest" description="Disordered" evidence="1">
    <location>
        <begin position="161"/>
        <end position="191"/>
    </location>
</feature>
<proteinExistence type="predicted"/>
<evidence type="ECO:0000256" key="2">
    <source>
        <dbReference type="SAM" id="SignalP"/>
    </source>
</evidence>
<feature type="region of interest" description="Disordered" evidence="1">
    <location>
        <begin position="31"/>
        <end position="66"/>
    </location>
</feature>
<name>A0A1P8JQ27_9BURK</name>
<dbReference type="RefSeq" id="WP_076195614.1">
    <property type="nucleotide sequence ID" value="NZ_CP019236.1"/>
</dbReference>
<keyword evidence="2" id="KW-0732">Signal</keyword>
<protein>
    <recommendedName>
        <fullName evidence="5">LTXXQ motif family protein</fullName>
    </recommendedName>
</protein>
<feature type="compositionally biased region" description="Basic and acidic residues" evidence="1">
    <location>
        <begin position="166"/>
        <end position="183"/>
    </location>
</feature>
<evidence type="ECO:0000313" key="4">
    <source>
        <dbReference type="Proteomes" id="UP000186609"/>
    </source>
</evidence>
<dbReference type="AlphaFoldDB" id="A0A1P8JQ27"/>
<keyword evidence="4" id="KW-1185">Reference proteome</keyword>
<dbReference type="GO" id="GO:0042597">
    <property type="term" value="C:periplasmic space"/>
    <property type="evidence" value="ECO:0007669"/>
    <property type="project" value="InterPro"/>
</dbReference>
<dbReference type="STRING" id="1842727.RD110_00270"/>
<reference evidence="3 4" key="1">
    <citation type="submission" date="2017-01" db="EMBL/GenBank/DDBJ databases">
        <authorList>
            <person name="Mah S.A."/>
            <person name="Swanson W.J."/>
            <person name="Moy G.W."/>
            <person name="Vacquier V.D."/>
        </authorList>
    </citation>
    <scope>NUCLEOTIDE SEQUENCE [LARGE SCALE GENOMIC DNA]</scope>
    <source>
        <strain evidence="3 4">DCY110</strain>
    </source>
</reference>
<dbReference type="Gene3D" id="1.20.120.1490">
    <property type="match status" value="1"/>
</dbReference>
<evidence type="ECO:0008006" key="5">
    <source>
        <dbReference type="Google" id="ProtNLM"/>
    </source>
</evidence>
<gene>
    <name evidence="3" type="ORF">RD110_00270</name>
</gene>